<dbReference type="Gene3D" id="3.40.50.10440">
    <property type="entry name" value="Dihydroxyacetone kinase, domain 1"/>
    <property type="match status" value="1"/>
</dbReference>
<dbReference type="Pfam" id="PF02733">
    <property type="entry name" value="Dak1"/>
    <property type="match status" value="1"/>
</dbReference>
<dbReference type="Gene3D" id="3.30.1180.20">
    <property type="entry name" value="Dihydroxyacetone kinase, domain 2"/>
    <property type="match status" value="1"/>
</dbReference>
<keyword evidence="3" id="KW-0808">Transferase</keyword>
<feature type="region of interest" description="Disordered" evidence="1">
    <location>
        <begin position="1"/>
        <end position="20"/>
    </location>
</feature>
<evidence type="ECO:0000259" key="2">
    <source>
        <dbReference type="PROSITE" id="PS51481"/>
    </source>
</evidence>
<evidence type="ECO:0000256" key="1">
    <source>
        <dbReference type="SAM" id="MobiDB-lite"/>
    </source>
</evidence>
<reference evidence="3 4" key="1">
    <citation type="submission" date="2018-02" db="EMBL/GenBank/DDBJ databases">
        <title>Genomic Encyclopedia of Archaeal and Bacterial Type Strains, Phase II (KMG-II): from individual species to whole genera.</title>
        <authorList>
            <person name="Goeker M."/>
        </authorList>
    </citation>
    <scope>NUCLEOTIDE SEQUENCE [LARGE SCALE GENOMIC DNA]</scope>
    <source>
        <strain evidence="3 4">DSM 22857</strain>
    </source>
</reference>
<dbReference type="Proteomes" id="UP000239485">
    <property type="component" value="Unassembled WGS sequence"/>
</dbReference>
<dbReference type="PANTHER" id="PTHR28629:SF4">
    <property type="entry name" value="TRIOKINASE_FMN CYCLASE"/>
    <property type="match status" value="1"/>
</dbReference>
<dbReference type="InterPro" id="IPR004006">
    <property type="entry name" value="DhaK_dom"/>
</dbReference>
<dbReference type="InterPro" id="IPR050861">
    <property type="entry name" value="Dihydroxyacetone_Kinase"/>
</dbReference>
<evidence type="ECO:0000313" key="4">
    <source>
        <dbReference type="Proteomes" id="UP000239485"/>
    </source>
</evidence>
<gene>
    <name evidence="3" type="ORF">CLV92_12311</name>
</gene>
<dbReference type="AlphaFoldDB" id="A0A2S6IC96"/>
<accession>A0A2S6IC96</accession>
<protein>
    <submittedName>
        <fullName evidence="3">Dihydroxyacetone kinase-like protein</fullName>
    </submittedName>
</protein>
<keyword evidence="4" id="KW-1185">Reference proteome</keyword>
<keyword evidence="3" id="KW-0418">Kinase</keyword>
<dbReference type="GO" id="GO:0005829">
    <property type="term" value="C:cytosol"/>
    <property type="evidence" value="ECO:0007669"/>
    <property type="project" value="TreeGrafter"/>
</dbReference>
<sequence length="351" mass="36480">MAQEAAVTAGPRSGARRQFLNDPDDVVAEALEGFARAHSDLVRWNRDPSYVIRADHGAHGSKVGLVSGGGSGHEPLHTGFVGRGMLDAAVPGQVFTSPTALQVAAATQAVDTGAGVVQIVKNYTGDVLNFRIAAEIAQDEGARVQQVLVDDDLATDPQLTGNPDGPGRRGTAAVVAVEKVCGAAAEAGADVVEVAALGRRVASSARSLAVALEAPAHPGRDRPSFDLGEHEVEFGVGIHGERGVGRRPFAPAAELLPQLTAPLVESLGLRRGDAALVIVNGLGSTHPLQLSLAYREVTRLLDGLGITTARSLLGSYVTALDMTGCSVTLVRLDDDLLRLWDAPVRTAALTW</sequence>
<feature type="domain" description="DhaK" evidence="2">
    <location>
        <begin position="22"/>
        <end position="351"/>
    </location>
</feature>
<dbReference type="FunFam" id="3.40.50.10440:FF:000001">
    <property type="entry name" value="Dihydroxyacetone kinase, DhaK subunit"/>
    <property type="match status" value="1"/>
</dbReference>
<dbReference type="RefSeq" id="WP_104435804.1">
    <property type="nucleotide sequence ID" value="NZ_PTJD01000023.1"/>
</dbReference>
<proteinExistence type="predicted"/>
<dbReference type="OrthoDB" id="9806345at2"/>
<comment type="caution">
    <text evidence="3">The sequence shown here is derived from an EMBL/GenBank/DDBJ whole genome shotgun (WGS) entry which is preliminary data.</text>
</comment>
<name>A0A2S6IC96_9ACTN</name>
<dbReference type="PROSITE" id="PS51481">
    <property type="entry name" value="DHAK"/>
    <property type="match status" value="1"/>
</dbReference>
<dbReference type="EMBL" id="PTJD01000023">
    <property type="protein sequence ID" value="PPK90807.1"/>
    <property type="molecule type" value="Genomic_DNA"/>
</dbReference>
<dbReference type="GO" id="GO:0004371">
    <property type="term" value="F:glycerone kinase activity"/>
    <property type="evidence" value="ECO:0007669"/>
    <property type="project" value="InterPro"/>
</dbReference>
<dbReference type="SUPFAM" id="SSF82549">
    <property type="entry name" value="DAK1/DegV-like"/>
    <property type="match status" value="1"/>
</dbReference>
<dbReference type="GO" id="GO:0019563">
    <property type="term" value="P:glycerol catabolic process"/>
    <property type="evidence" value="ECO:0007669"/>
    <property type="project" value="TreeGrafter"/>
</dbReference>
<organism evidence="3 4">
    <name type="scientific">Kineococcus xinjiangensis</name>
    <dbReference type="NCBI Taxonomy" id="512762"/>
    <lineage>
        <taxon>Bacteria</taxon>
        <taxon>Bacillati</taxon>
        <taxon>Actinomycetota</taxon>
        <taxon>Actinomycetes</taxon>
        <taxon>Kineosporiales</taxon>
        <taxon>Kineosporiaceae</taxon>
        <taxon>Kineococcus</taxon>
    </lineage>
</organism>
<dbReference type="PANTHER" id="PTHR28629">
    <property type="entry name" value="TRIOKINASE/FMN CYCLASE"/>
    <property type="match status" value="1"/>
</dbReference>
<evidence type="ECO:0000313" key="3">
    <source>
        <dbReference type="EMBL" id="PPK90807.1"/>
    </source>
</evidence>